<reference evidence="1 2" key="1">
    <citation type="submission" date="2015-08" db="EMBL/GenBank/DDBJ databases">
        <title>Genome sequencing of Penicillium nordicum.</title>
        <authorList>
            <person name="Nguyen H.D."/>
            <person name="Seifert K.A."/>
        </authorList>
    </citation>
    <scope>NUCLEOTIDE SEQUENCE [LARGE SCALE GENOMIC DNA]</scope>
    <source>
        <strain evidence="1 2">DAOMC 185683</strain>
    </source>
</reference>
<dbReference type="Proteomes" id="UP000037696">
    <property type="component" value="Unassembled WGS sequence"/>
</dbReference>
<dbReference type="EMBL" id="LHQQ01000055">
    <property type="protein sequence ID" value="KOS44724.1"/>
    <property type="molecule type" value="Genomic_DNA"/>
</dbReference>
<dbReference type="AlphaFoldDB" id="A0A0M8PAN6"/>
<sequence>MRWSSYCSTTWLVDENKMSFELHKAGQITFPSVHLHWLRYYICLNLKSVYNTWSLNLHFIPDFILYLYSFFYQSSLNQVITPPDHYRPIHIYLSPNVLFHYTPPLTSVGPYKTFQGSC</sequence>
<gene>
    <name evidence="1" type="ORF">ACN38_g4305</name>
</gene>
<evidence type="ECO:0000313" key="1">
    <source>
        <dbReference type="EMBL" id="KOS44724.1"/>
    </source>
</evidence>
<organism evidence="1 2">
    <name type="scientific">Penicillium nordicum</name>
    <dbReference type="NCBI Taxonomy" id="229535"/>
    <lineage>
        <taxon>Eukaryota</taxon>
        <taxon>Fungi</taxon>
        <taxon>Dikarya</taxon>
        <taxon>Ascomycota</taxon>
        <taxon>Pezizomycotina</taxon>
        <taxon>Eurotiomycetes</taxon>
        <taxon>Eurotiomycetidae</taxon>
        <taxon>Eurotiales</taxon>
        <taxon>Aspergillaceae</taxon>
        <taxon>Penicillium</taxon>
    </lineage>
</organism>
<keyword evidence="2" id="KW-1185">Reference proteome</keyword>
<evidence type="ECO:0000313" key="2">
    <source>
        <dbReference type="Proteomes" id="UP000037696"/>
    </source>
</evidence>
<comment type="caution">
    <text evidence="1">The sequence shown here is derived from an EMBL/GenBank/DDBJ whole genome shotgun (WGS) entry which is preliminary data.</text>
</comment>
<name>A0A0M8PAN6_9EURO</name>
<proteinExistence type="predicted"/>
<protein>
    <submittedName>
        <fullName evidence="1">Uncharacterized protein</fullName>
    </submittedName>
</protein>
<accession>A0A0M8PAN6</accession>